<organism evidence="1 2">
    <name type="scientific">Rotaria socialis</name>
    <dbReference type="NCBI Taxonomy" id="392032"/>
    <lineage>
        <taxon>Eukaryota</taxon>
        <taxon>Metazoa</taxon>
        <taxon>Spiralia</taxon>
        <taxon>Gnathifera</taxon>
        <taxon>Rotifera</taxon>
        <taxon>Eurotatoria</taxon>
        <taxon>Bdelloidea</taxon>
        <taxon>Philodinida</taxon>
        <taxon>Philodinidae</taxon>
        <taxon>Rotaria</taxon>
    </lineage>
</organism>
<feature type="non-terminal residue" evidence="1">
    <location>
        <position position="32"/>
    </location>
</feature>
<keyword evidence="2" id="KW-1185">Reference proteome</keyword>
<dbReference type="Proteomes" id="UP000663873">
    <property type="component" value="Unassembled WGS sequence"/>
</dbReference>
<protein>
    <submittedName>
        <fullName evidence="1">Uncharacterized protein</fullName>
    </submittedName>
</protein>
<reference evidence="1" key="1">
    <citation type="submission" date="2021-02" db="EMBL/GenBank/DDBJ databases">
        <authorList>
            <person name="Nowell W R."/>
        </authorList>
    </citation>
    <scope>NUCLEOTIDE SEQUENCE</scope>
</reference>
<name>A0A821XNA9_9BILA</name>
<proteinExistence type="predicted"/>
<evidence type="ECO:0000313" key="2">
    <source>
        <dbReference type="Proteomes" id="UP000663873"/>
    </source>
</evidence>
<dbReference type="AlphaFoldDB" id="A0A821XNA9"/>
<sequence length="32" mass="3597">MVLLMPGDEHYPLDASFTTPVLSTNQTLKDFD</sequence>
<comment type="caution">
    <text evidence="1">The sequence shown here is derived from an EMBL/GenBank/DDBJ whole genome shotgun (WGS) entry which is preliminary data.</text>
</comment>
<evidence type="ECO:0000313" key="1">
    <source>
        <dbReference type="EMBL" id="CAF4941212.1"/>
    </source>
</evidence>
<gene>
    <name evidence="1" type="ORF">UJA718_LOCUS47331</name>
</gene>
<dbReference type="EMBL" id="CAJOBP010089216">
    <property type="protein sequence ID" value="CAF4941212.1"/>
    <property type="molecule type" value="Genomic_DNA"/>
</dbReference>
<accession>A0A821XNA9</accession>